<dbReference type="AlphaFoldDB" id="E6QSC1"/>
<name>E6QSC1_9ZZZZ</name>
<comment type="caution">
    <text evidence="1">The sequence shown here is derived from an EMBL/GenBank/DDBJ whole genome shotgun (WGS) entry which is preliminary data.</text>
</comment>
<proteinExistence type="predicted"/>
<evidence type="ECO:0000313" key="1">
    <source>
        <dbReference type="EMBL" id="CBI10143.1"/>
    </source>
</evidence>
<sequence length="62" mass="6888">MGVGSVPHSDYHLASVYIHDANHRVSGYGSPNWSLMDSGIPLLRFIRSNISKFLNDFLLGVQ</sequence>
<protein>
    <submittedName>
        <fullName evidence="1">Uncharacterized protein</fullName>
    </submittedName>
</protein>
<gene>
    <name evidence="1" type="ORF">CARN7_0907</name>
</gene>
<dbReference type="EMBL" id="CABR01000073">
    <property type="protein sequence ID" value="CBI10143.1"/>
    <property type="molecule type" value="Genomic_DNA"/>
</dbReference>
<reference evidence="1" key="1">
    <citation type="submission" date="2009-10" db="EMBL/GenBank/DDBJ databases">
        <title>Diversity of trophic interactions inside an arsenic-rich microbial ecosystem.</title>
        <authorList>
            <person name="Bertin P.N."/>
            <person name="Heinrich-Salmeron A."/>
            <person name="Pelletier E."/>
            <person name="Goulhen-Chollet F."/>
            <person name="Arsene-Ploetze F."/>
            <person name="Gallien S."/>
            <person name="Calteau A."/>
            <person name="Vallenet D."/>
            <person name="Casiot C."/>
            <person name="Chane-Woon-Ming B."/>
            <person name="Giloteaux L."/>
            <person name="Barakat M."/>
            <person name="Bonnefoy V."/>
            <person name="Bruneel O."/>
            <person name="Chandler M."/>
            <person name="Cleiss J."/>
            <person name="Duran R."/>
            <person name="Elbaz-Poulichet F."/>
            <person name="Fonknechten N."/>
            <person name="Lauga B."/>
            <person name="Mornico D."/>
            <person name="Ortet P."/>
            <person name="Schaeffer C."/>
            <person name="Siguier P."/>
            <person name="Alexander Thil Smith A."/>
            <person name="Van Dorsselaer A."/>
            <person name="Weissenbach J."/>
            <person name="Medigue C."/>
            <person name="Le Paslier D."/>
        </authorList>
    </citation>
    <scope>NUCLEOTIDE SEQUENCE</scope>
</reference>
<organism evidence="1">
    <name type="scientific">mine drainage metagenome</name>
    <dbReference type="NCBI Taxonomy" id="410659"/>
    <lineage>
        <taxon>unclassified sequences</taxon>
        <taxon>metagenomes</taxon>
        <taxon>ecological metagenomes</taxon>
    </lineage>
</organism>
<accession>E6QSC1</accession>